<dbReference type="FunCoup" id="G0EET7">
    <property type="interactions" value="109"/>
</dbReference>
<proteinExistence type="inferred from homology"/>
<comment type="subcellular location">
    <subcellularLocation>
        <location evidence="4">Cytoplasm</location>
    </subcellularLocation>
</comment>
<dbReference type="Pfam" id="PF13656">
    <property type="entry name" value="RNA_pol_L_2"/>
    <property type="match status" value="1"/>
</dbReference>
<dbReference type="HOGENOM" id="CLU_090381_5_0_2"/>
<evidence type="ECO:0000313" key="6">
    <source>
        <dbReference type="EMBL" id="AEM38051.1"/>
    </source>
</evidence>
<evidence type="ECO:0000256" key="3">
    <source>
        <dbReference type="ARBA" id="ARBA00025751"/>
    </source>
</evidence>
<keyword evidence="4" id="KW-0808">Transferase</keyword>
<dbReference type="STRING" id="694429.Pyrfu_0179"/>
<dbReference type="PANTHER" id="PTHR13946">
    <property type="entry name" value="DNA-DIRECTED RNA POLYMERASE I,II,III"/>
    <property type="match status" value="1"/>
</dbReference>
<dbReference type="GO" id="GO:0046983">
    <property type="term" value="F:protein dimerization activity"/>
    <property type="evidence" value="ECO:0007669"/>
    <property type="project" value="InterPro"/>
</dbReference>
<name>G0EET7_PYRF1</name>
<dbReference type="HAMAP" id="MF_00261">
    <property type="entry name" value="RNApol_arch_Rpo11"/>
    <property type="match status" value="1"/>
</dbReference>
<evidence type="ECO:0000256" key="4">
    <source>
        <dbReference type="HAMAP-Rule" id="MF_00261"/>
    </source>
</evidence>
<gene>
    <name evidence="4" type="primary">rpo11</name>
    <name evidence="4" type="synonym">rpoL</name>
    <name evidence="6" type="ordered locus">Pyrfu_0179</name>
</gene>
<dbReference type="InterPro" id="IPR009025">
    <property type="entry name" value="RBP11-like_dimer"/>
</dbReference>
<dbReference type="eggNOG" id="arCOG04111">
    <property type="taxonomic scope" value="Archaea"/>
</dbReference>
<dbReference type="GO" id="GO:0006351">
    <property type="term" value="P:DNA-templated transcription"/>
    <property type="evidence" value="ECO:0007669"/>
    <property type="project" value="UniProtKB-UniRule"/>
</dbReference>
<feature type="domain" description="DNA-directed RNA polymerase RBP11-like dimerisation" evidence="5">
    <location>
        <begin position="14"/>
        <end position="87"/>
    </location>
</feature>
<sequence length="95" mass="10697">MARLELVKASEKRVEVRLRGEDHTMANLIVKLAIRKPHVTYAAYRIDHPLVDDPVVVIATDGTVSPIDVLENVLNEIVKLCDEFKEKFEKTASKG</sequence>
<keyword evidence="7" id="KW-1185">Reference proteome</keyword>
<comment type="subunit">
    <text evidence="4">Part of the RNA polymerase complex.</text>
</comment>
<dbReference type="CDD" id="cd06927">
    <property type="entry name" value="RNAP_L"/>
    <property type="match status" value="1"/>
</dbReference>
<evidence type="ECO:0000256" key="1">
    <source>
        <dbReference type="ARBA" id="ARBA00022478"/>
    </source>
</evidence>
<dbReference type="Proteomes" id="UP000001037">
    <property type="component" value="Chromosome"/>
</dbReference>
<dbReference type="GO" id="GO:0000428">
    <property type="term" value="C:DNA-directed RNA polymerase complex"/>
    <property type="evidence" value="ECO:0007669"/>
    <property type="project" value="UniProtKB-KW"/>
</dbReference>
<dbReference type="InterPro" id="IPR036603">
    <property type="entry name" value="RBP11-like"/>
</dbReference>
<keyword evidence="4" id="KW-0548">Nucleotidyltransferase</keyword>
<dbReference type="GO" id="GO:0003677">
    <property type="term" value="F:DNA binding"/>
    <property type="evidence" value="ECO:0007669"/>
    <property type="project" value="InterPro"/>
</dbReference>
<dbReference type="Gene3D" id="3.30.1360.10">
    <property type="entry name" value="RNA polymerase, RBP11-like subunit"/>
    <property type="match status" value="1"/>
</dbReference>
<evidence type="ECO:0000313" key="7">
    <source>
        <dbReference type="Proteomes" id="UP000001037"/>
    </source>
</evidence>
<evidence type="ECO:0000256" key="2">
    <source>
        <dbReference type="ARBA" id="ARBA00023163"/>
    </source>
</evidence>
<organism evidence="6 7">
    <name type="scientific">Pyrolobus fumarii (strain DSM 11204 / 1A)</name>
    <dbReference type="NCBI Taxonomy" id="694429"/>
    <lineage>
        <taxon>Archaea</taxon>
        <taxon>Thermoproteota</taxon>
        <taxon>Thermoprotei</taxon>
        <taxon>Desulfurococcales</taxon>
        <taxon>Pyrodictiaceae</taxon>
        <taxon>Pyrolobus</taxon>
    </lineage>
</organism>
<comment type="function">
    <text evidence="4">DNA-dependent RNA polymerase (RNAP) catalyzes the transcription of DNA into RNA using the four ribonucleoside triphosphates as substrates.</text>
</comment>
<keyword evidence="1 4" id="KW-0240">DNA-directed RNA polymerase</keyword>
<dbReference type="PROSITE" id="PS01154">
    <property type="entry name" value="RNA_POL_L_13KD"/>
    <property type="match status" value="1"/>
</dbReference>
<evidence type="ECO:0000259" key="5">
    <source>
        <dbReference type="Pfam" id="PF13656"/>
    </source>
</evidence>
<accession>G0EET7</accession>
<dbReference type="AlphaFoldDB" id="G0EET7"/>
<comment type="similarity">
    <text evidence="3 4">Belongs to the archaeal Rpo11/eukaryotic RPB11/RPC19 RNA polymerase subunit family.</text>
</comment>
<dbReference type="GO" id="GO:0005737">
    <property type="term" value="C:cytoplasm"/>
    <property type="evidence" value="ECO:0007669"/>
    <property type="project" value="UniProtKB-SubCell"/>
</dbReference>
<dbReference type="PANTHER" id="PTHR13946:SF28">
    <property type="entry name" value="DNA-DIRECTED RNA POLYMERASES I AND III SUBUNIT RPAC2"/>
    <property type="match status" value="1"/>
</dbReference>
<dbReference type="InParanoid" id="G0EET7"/>
<protein>
    <recommendedName>
        <fullName evidence="4">DNA-directed RNA polymerase subunit Rpo11</fullName>
        <ecNumber evidence="4">2.7.7.6</ecNumber>
    </recommendedName>
    <alternativeName>
        <fullName evidence="4">DNA-directed RNA polymerase subunit L</fullName>
    </alternativeName>
</protein>
<dbReference type="GO" id="GO:0003899">
    <property type="term" value="F:DNA-directed RNA polymerase activity"/>
    <property type="evidence" value="ECO:0007669"/>
    <property type="project" value="UniProtKB-UniRule"/>
</dbReference>
<dbReference type="EMBL" id="CP002838">
    <property type="protein sequence ID" value="AEM38051.1"/>
    <property type="molecule type" value="Genomic_DNA"/>
</dbReference>
<reference evidence="6 7" key="1">
    <citation type="journal article" date="2011" name="Stand. Genomic Sci.">
        <title>Complete genome sequence of the hyperthermophilic chemolithoautotroph Pyrolobus fumarii type strain (1A).</title>
        <authorList>
            <person name="Anderson I."/>
            <person name="Goker M."/>
            <person name="Nolan M."/>
            <person name="Lucas S."/>
            <person name="Hammon N."/>
            <person name="Deshpande S."/>
            <person name="Cheng J.F."/>
            <person name="Tapia R."/>
            <person name="Han C."/>
            <person name="Goodwin L."/>
            <person name="Pitluck S."/>
            <person name="Huntemann M."/>
            <person name="Liolios K."/>
            <person name="Ivanova N."/>
            <person name="Pagani I."/>
            <person name="Mavromatis K."/>
            <person name="Ovchinikova G."/>
            <person name="Pati A."/>
            <person name="Chen A."/>
            <person name="Palaniappan K."/>
            <person name="Land M."/>
            <person name="Hauser L."/>
            <person name="Brambilla E.M."/>
            <person name="Huber H."/>
            <person name="Yasawong M."/>
            <person name="Rohde M."/>
            <person name="Spring S."/>
            <person name="Abt B."/>
            <person name="Sikorski J."/>
            <person name="Wirth R."/>
            <person name="Detter J.C."/>
            <person name="Woyke T."/>
            <person name="Bristow J."/>
            <person name="Eisen J.A."/>
            <person name="Markowitz V."/>
            <person name="Hugenholtz P."/>
            <person name="Kyrpides N.C."/>
            <person name="Klenk H.P."/>
            <person name="Lapidus A."/>
        </authorList>
    </citation>
    <scope>NUCLEOTIDE SEQUENCE [LARGE SCALE GENOMIC DNA]</scope>
    <source>
        <strain evidence="7">DSM 11204 / 1A</strain>
    </source>
</reference>
<dbReference type="KEGG" id="pfm:Pyrfu_0179"/>
<dbReference type="SUPFAM" id="SSF55257">
    <property type="entry name" value="RBP11-like subunits of RNA polymerase"/>
    <property type="match status" value="1"/>
</dbReference>
<keyword evidence="2 4" id="KW-0804">Transcription</keyword>
<comment type="catalytic activity">
    <reaction evidence="4">
        <text>RNA(n) + a ribonucleoside 5'-triphosphate = RNA(n+1) + diphosphate</text>
        <dbReference type="Rhea" id="RHEA:21248"/>
        <dbReference type="Rhea" id="RHEA-COMP:14527"/>
        <dbReference type="Rhea" id="RHEA-COMP:17342"/>
        <dbReference type="ChEBI" id="CHEBI:33019"/>
        <dbReference type="ChEBI" id="CHEBI:61557"/>
        <dbReference type="ChEBI" id="CHEBI:140395"/>
        <dbReference type="EC" id="2.7.7.6"/>
    </reaction>
</comment>
<dbReference type="InterPro" id="IPR022905">
    <property type="entry name" value="Rpo11-like"/>
</dbReference>
<dbReference type="EC" id="2.7.7.6" evidence="4"/>
<keyword evidence="4" id="KW-0963">Cytoplasm</keyword>
<dbReference type="InterPro" id="IPR008193">
    <property type="entry name" value="RNA_pol_Rpb11_13-16kDa_CS"/>
</dbReference>